<organism evidence="2 3">
    <name type="scientific">Sclerotinia sclerotiorum (strain ATCC 18683 / 1980 / Ss-1)</name>
    <name type="common">White mold</name>
    <name type="synonym">Whetzelinia sclerotiorum</name>
    <dbReference type="NCBI Taxonomy" id="665079"/>
    <lineage>
        <taxon>Eukaryota</taxon>
        <taxon>Fungi</taxon>
        <taxon>Dikarya</taxon>
        <taxon>Ascomycota</taxon>
        <taxon>Pezizomycotina</taxon>
        <taxon>Leotiomycetes</taxon>
        <taxon>Helotiales</taxon>
        <taxon>Sclerotiniaceae</taxon>
        <taxon>Sclerotinia</taxon>
    </lineage>
</organism>
<evidence type="ECO:0000256" key="1">
    <source>
        <dbReference type="SAM" id="MobiDB-lite"/>
    </source>
</evidence>
<protein>
    <submittedName>
        <fullName evidence="2">Uncharacterized protein</fullName>
    </submittedName>
</protein>
<evidence type="ECO:0000313" key="2">
    <source>
        <dbReference type="EMBL" id="APA11520.1"/>
    </source>
</evidence>
<accession>A0A1D9Q997</accession>
<name>A0A1D9Q997_SCLS1</name>
<dbReference type="EMBL" id="CP017821">
    <property type="protein sequence ID" value="APA11520.1"/>
    <property type="molecule type" value="Genomic_DNA"/>
</dbReference>
<dbReference type="VEuPathDB" id="FungiDB:sscle_08g062900"/>
<evidence type="ECO:0000313" key="3">
    <source>
        <dbReference type="Proteomes" id="UP000177798"/>
    </source>
</evidence>
<sequence length="79" mass="8594">MIKTQMMALQENLPSHPQSIANSVVEGLSTSIKILTATCMTSFVQVEEVSPSSHVSTTSLPKESAPGKQSQNEMFSLRR</sequence>
<proteinExistence type="predicted"/>
<feature type="region of interest" description="Disordered" evidence="1">
    <location>
        <begin position="48"/>
        <end position="79"/>
    </location>
</feature>
<dbReference type="Proteomes" id="UP000177798">
    <property type="component" value="Chromosome 8"/>
</dbReference>
<dbReference type="AlphaFoldDB" id="A0A1D9Q997"/>
<reference evidence="3" key="1">
    <citation type="journal article" date="2017" name="Genome Biol. Evol.">
        <title>The complete genome sequence of the phytopathogenic fungus Sclerotinia sclerotiorum reveals insights into the genome architecture of broad host range pathogens.</title>
        <authorList>
            <person name="Derbyshire M."/>
            <person name="Denton-Giles M."/>
            <person name="Hegedus D."/>
            <person name="Seifbarghy S."/>
            <person name="Rollins J."/>
            <person name="van Kan J."/>
            <person name="Seidl M.F."/>
            <person name="Faino L."/>
            <person name="Mbengue M."/>
            <person name="Navaud O."/>
            <person name="Raffaele S."/>
            <person name="Hammond-Kosack K."/>
            <person name="Heard S."/>
            <person name="Oliver R."/>
        </authorList>
    </citation>
    <scope>NUCLEOTIDE SEQUENCE [LARGE SCALE GENOMIC DNA]</scope>
    <source>
        <strain evidence="3">ATCC 18683 / 1980 / Ss-1</strain>
    </source>
</reference>
<gene>
    <name evidence="2" type="ORF">sscle_08g062900</name>
</gene>